<dbReference type="EMBL" id="JARK01001340">
    <property type="protein sequence ID" value="EYC30725.1"/>
    <property type="molecule type" value="Genomic_DNA"/>
</dbReference>
<feature type="coiled-coil region" evidence="1">
    <location>
        <begin position="9"/>
        <end position="36"/>
    </location>
</feature>
<evidence type="ECO:0000256" key="2">
    <source>
        <dbReference type="SAM" id="MobiDB-lite"/>
    </source>
</evidence>
<dbReference type="OrthoDB" id="5876770at2759"/>
<gene>
    <name evidence="3" type="primary">Acey_s0004.g1736</name>
    <name evidence="3" type="ORF">Y032_0004g1736</name>
</gene>
<reference evidence="4" key="1">
    <citation type="journal article" date="2015" name="Nat. Genet.">
        <title>The genome and transcriptome of the zoonotic hookworm Ancylostoma ceylanicum identify infection-specific gene families.</title>
        <authorList>
            <person name="Schwarz E.M."/>
            <person name="Hu Y."/>
            <person name="Antoshechkin I."/>
            <person name="Miller M.M."/>
            <person name="Sternberg P.W."/>
            <person name="Aroian R.V."/>
        </authorList>
    </citation>
    <scope>NUCLEOTIDE SEQUENCE</scope>
    <source>
        <strain evidence="4">HY135</strain>
    </source>
</reference>
<dbReference type="PROSITE" id="PS50092">
    <property type="entry name" value="TSP1"/>
    <property type="match status" value="1"/>
</dbReference>
<proteinExistence type="predicted"/>
<dbReference type="AlphaFoldDB" id="A0A016VTI0"/>
<feature type="region of interest" description="Disordered" evidence="2">
    <location>
        <begin position="166"/>
        <end position="196"/>
    </location>
</feature>
<protein>
    <submittedName>
        <fullName evidence="3">Uncharacterized protein</fullName>
    </submittedName>
</protein>
<keyword evidence="1" id="KW-0175">Coiled coil</keyword>
<evidence type="ECO:0000313" key="3">
    <source>
        <dbReference type="EMBL" id="EYC30725.1"/>
    </source>
</evidence>
<evidence type="ECO:0000256" key="1">
    <source>
        <dbReference type="SAM" id="Coils"/>
    </source>
</evidence>
<organism evidence="3 4">
    <name type="scientific">Ancylostoma ceylanicum</name>
    <dbReference type="NCBI Taxonomy" id="53326"/>
    <lineage>
        <taxon>Eukaryota</taxon>
        <taxon>Metazoa</taxon>
        <taxon>Ecdysozoa</taxon>
        <taxon>Nematoda</taxon>
        <taxon>Chromadorea</taxon>
        <taxon>Rhabditida</taxon>
        <taxon>Rhabditina</taxon>
        <taxon>Rhabditomorpha</taxon>
        <taxon>Strongyloidea</taxon>
        <taxon>Ancylostomatidae</taxon>
        <taxon>Ancylostomatinae</taxon>
        <taxon>Ancylostoma</taxon>
    </lineage>
</organism>
<name>A0A016VTI0_9BILA</name>
<evidence type="ECO:0000313" key="4">
    <source>
        <dbReference type="Proteomes" id="UP000024635"/>
    </source>
</evidence>
<sequence>MQLTERSDRGELEKQVETLRKRIRKSKRKLAAALKTSASPAVEGPAVEGDTARALSWMIANVAKLMDEHASIPIVDKVPIEKVDADTDQVLSRLPSGVEVISEQDQFILKEDASNDPVVKVDRQTSDDSRMTDVEWSEWSSCNCGAQSRRAVCLTSLDLRSQVANTDYRKRQRRSPRSCDTPEYETRPCHSDKCQL</sequence>
<feature type="compositionally biased region" description="Basic and acidic residues" evidence="2">
    <location>
        <begin position="184"/>
        <end position="196"/>
    </location>
</feature>
<dbReference type="InterPro" id="IPR000884">
    <property type="entry name" value="TSP1_rpt"/>
</dbReference>
<dbReference type="Proteomes" id="UP000024635">
    <property type="component" value="Unassembled WGS sequence"/>
</dbReference>
<keyword evidence="4" id="KW-1185">Reference proteome</keyword>
<comment type="caution">
    <text evidence="3">The sequence shown here is derived from an EMBL/GenBank/DDBJ whole genome shotgun (WGS) entry which is preliminary data.</text>
</comment>
<accession>A0A016VTI0</accession>